<comment type="subcellular location">
    <subcellularLocation>
        <location evidence="1">Membrane</location>
    </subcellularLocation>
</comment>
<dbReference type="PRINTS" id="PR00837">
    <property type="entry name" value="V5TPXLIKE"/>
</dbReference>
<dbReference type="InterPro" id="IPR014044">
    <property type="entry name" value="CAP_dom"/>
</dbReference>
<feature type="transmembrane region" description="Helical" evidence="5">
    <location>
        <begin position="232"/>
        <end position="252"/>
    </location>
</feature>
<feature type="chain" id="PRO_5029917766" evidence="6">
    <location>
        <begin position="20"/>
        <end position="263"/>
    </location>
</feature>
<keyword evidence="4 5" id="KW-0472">Membrane</keyword>
<evidence type="ECO:0000259" key="7">
    <source>
        <dbReference type="SMART" id="SM00198"/>
    </source>
</evidence>
<evidence type="ECO:0000256" key="5">
    <source>
        <dbReference type="SAM" id="Phobius"/>
    </source>
</evidence>
<evidence type="ECO:0000256" key="4">
    <source>
        <dbReference type="ARBA" id="ARBA00023136"/>
    </source>
</evidence>
<dbReference type="SUPFAM" id="SSF55797">
    <property type="entry name" value="PR-1-like"/>
    <property type="match status" value="1"/>
</dbReference>
<proteinExistence type="inferred from homology"/>
<keyword evidence="5" id="KW-0812">Transmembrane</keyword>
<dbReference type="Proteomes" id="UP000555367">
    <property type="component" value="Unassembled WGS sequence"/>
</dbReference>
<dbReference type="OrthoDB" id="43654at2759"/>
<feature type="non-terminal residue" evidence="8">
    <location>
        <position position="263"/>
    </location>
</feature>
<feature type="domain" description="SCP" evidence="7">
    <location>
        <begin position="31"/>
        <end position="179"/>
    </location>
</feature>
<dbReference type="PRINTS" id="PR00838">
    <property type="entry name" value="V5ALLERGEN"/>
</dbReference>
<dbReference type="Gene3D" id="3.40.33.10">
    <property type="entry name" value="CAP"/>
    <property type="match status" value="1"/>
</dbReference>
<evidence type="ECO:0000313" key="9">
    <source>
        <dbReference type="Proteomes" id="UP000555367"/>
    </source>
</evidence>
<dbReference type="SMART" id="SM00198">
    <property type="entry name" value="SCP"/>
    <property type="match status" value="1"/>
</dbReference>
<evidence type="ECO:0000256" key="3">
    <source>
        <dbReference type="ARBA" id="ARBA00022729"/>
    </source>
</evidence>
<keyword evidence="5" id="KW-1133">Transmembrane helix</keyword>
<organism evidence="8 9">
    <name type="scientific">Pelecanoides urinatrix</name>
    <name type="common">Common diving petrel</name>
    <name type="synonym">Procellaria urinatrix</name>
    <dbReference type="NCBI Taxonomy" id="37079"/>
    <lineage>
        <taxon>Eukaryota</taxon>
        <taxon>Metazoa</taxon>
        <taxon>Chordata</taxon>
        <taxon>Craniata</taxon>
        <taxon>Vertebrata</taxon>
        <taxon>Euteleostomi</taxon>
        <taxon>Archelosauria</taxon>
        <taxon>Archosauria</taxon>
        <taxon>Dinosauria</taxon>
        <taxon>Saurischia</taxon>
        <taxon>Theropoda</taxon>
        <taxon>Coelurosauria</taxon>
        <taxon>Aves</taxon>
        <taxon>Neognathae</taxon>
        <taxon>Neoaves</taxon>
        <taxon>Aequornithes</taxon>
        <taxon>Procellariiformes</taxon>
        <taxon>Procellariidae</taxon>
        <taxon>Pelecanoides</taxon>
    </lineage>
</organism>
<keyword evidence="9" id="KW-1185">Reference proteome</keyword>
<comment type="caution">
    <text evidence="8">The sequence shown here is derived from an EMBL/GenBank/DDBJ whole genome shotgun (WGS) entry which is preliminary data.</text>
</comment>
<dbReference type="AlphaFoldDB" id="A0A7L3CD83"/>
<accession>A0A7L3CD83</accession>
<dbReference type="GO" id="GO:0016020">
    <property type="term" value="C:membrane"/>
    <property type="evidence" value="ECO:0007669"/>
    <property type="project" value="UniProtKB-SubCell"/>
</dbReference>
<keyword evidence="3 6" id="KW-0732">Signal</keyword>
<feature type="non-terminal residue" evidence="8">
    <location>
        <position position="1"/>
    </location>
</feature>
<dbReference type="FunFam" id="3.40.33.10:FF:000008">
    <property type="entry name" value="GLI pathogenesis-related 1 (Glioma)"/>
    <property type="match status" value="1"/>
</dbReference>
<dbReference type="Pfam" id="PF00188">
    <property type="entry name" value="CAP"/>
    <property type="match status" value="1"/>
</dbReference>
<evidence type="ECO:0000256" key="2">
    <source>
        <dbReference type="ARBA" id="ARBA00009923"/>
    </source>
</evidence>
<protein>
    <submittedName>
        <fullName evidence="8">GLIP1 protein</fullName>
    </submittedName>
</protein>
<evidence type="ECO:0000256" key="6">
    <source>
        <dbReference type="SAM" id="SignalP"/>
    </source>
</evidence>
<comment type="similarity">
    <text evidence="2">Belongs to the CRISP family.</text>
</comment>
<name>A0A7L3CD83_PELUR</name>
<reference evidence="8 9" key="1">
    <citation type="submission" date="2019-09" db="EMBL/GenBank/DDBJ databases">
        <title>Bird 10,000 Genomes (B10K) Project - Family phase.</title>
        <authorList>
            <person name="Zhang G."/>
        </authorList>
    </citation>
    <scope>NUCLEOTIDE SEQUENCE [LARGE SCALE GENOMIC DNA]</scope>
    <source>
        <strain evidence="8">B10K-DU-012-45</strain>
    </source>
</reference>
<dbReference type="InterPro" id="IPR001283">
    <property type="entry name" value="CRISP-related"/>
</dbReference>
<dbReference type="InterPro" id="IPR035940">
    <property type="entry name" value="CAP_sf"/>
</dbReference>
<dbReference type="PANTHER" id="PTHR10334">
    <property type="entry name" value="CYSTEINE-RICH SECRETORY PROTEIN-RELATED"/>
    <property type="match status" value="1"/>
</dbReference>
<gene>
    <name evidence="8" type="primary">Glipr1_0</name>
    <name evidence="8" type="ORF">PELURI_R08541</name>
</gene>
<dbReference type="InterPro" id="IPR002413">
    <property type="entry name" value="V5_allergen-like"/>
</dbReference>
<evidence type="ECO:0000313" key="8">
    <source>
        <dbReference type="EMBL" id="NXT41564.1"/>
    </source>
</evidence>
<evidence type="ECO:0000256" key="1">
    <source>
        <dbReference type="ARBA" id="ARBA00004370"/>
    </source>
</evidence>
<sequence length="263" mass="30315">MRPWAAVLALWPVLRAAAGRLPALPSITNKTFIEDCVRVHNDLRSKVQPAASNMRYMTWDAALARTARAWANKCMFKNNIYLNKKHQCHPNFTSIGENIWVGSWQIFSVADAIKSWYNEVRFYTFAVPNCSKVCGHYKQVVWDYSYKIGCAVTLCKEVARIRNAANFVCNYSPHGNFPRRPYIEGKSCSNCAKGDTCENKLCINLIFICLFIDYPRWHPPWEFRIVCDEACISVVVLRLLLMFLAFVAVCFIKKHFTNMRMST</sequence>
<dbReference type="EMBL" id="VZTQ01012236">
    <property type="protein sequence ID" value="NXT41564.1"/>
    <property type="molecule type" value="Genomic_DNA"/>
</dbReference>
<feature type="signal peptide" evidence="6">
    <location>
        <begin position="1"/>
        <end position="19"/>
    </location>
</feature>